<dbReference type="AlphaFoldDB" id="A0A3B0CNW6"/>
<protein>
    <submittedName>
        <fullName evidence="1">Uncharacterized protein</fullName>
    </submittedName>
</protein>
<dbReference type="GO" id="GO:0042262">
    <property type="term" value="P:DNA protection"/>
    <property type="evidence" value="ECO:0007669"/>
    <property type="project" value="InterPro"/>
</dbReference>
<dbReference type="InterPro" id="IPR009951">
    <property type="entry name" value="Host-nuc_inhib_Gam"/>
</dbReference>
<dbReference type="RefSeq" id="WP_120745489.1">
    <property type="nucleotide sequence ID" value="NZ_RBAH01000001.1"/>
</dbReference>
<organism evidence="1 2">
    <name type="scientific">Paenibacillus ginsengarvi</name>
    <dbReference type="NCBI Taxonomy" id="400777"/>
    <lineage>
        <taxon>Bacteria</taxon>
        <taxon>Bacillati</taxon>
        <taxon>Bacillota</taxon>
        <taxon>Bacilli</taxon>
        <taxon>Bacillales</taxon>
        <taxon>Paenibacillaceae</taxon>
        <taxon>Paenibacillus</taxon>
    </lineage>
</organism>
<keyword evidence="2" id="KW-1185">Reference proteome</keyword>
<comment type="caution">
    <text evidence="1">The sequence shown here is derived from an EMBL/GenBank/DDBJ whole genome shotgun (WGS) entry which is preliminary data.</text>
</comment>
<dbReference type="Proteomes" id="UP000282311">
    <property type="component" value="Unassembled WGS sequence"/>
</dbReference>
<name>A0A3B0CNW6_9BACL</name>
<dbReference type="SUPFAM" id="SSF161266">
    <property type="entry name" value="Gam-like"/>
    <property type="match status" value="1"/>
</dbReference>
<gene>
    <name evidence="1" type="ORF">D7M11_02150</name>
</gene>
<sequence>MNGLQQVELDELNEFFRDVLGLPGIESADELENPDVKGRFKINNLEELNWVMRKISAFKVTIASTEDLAEQEVKRINDWKKRQIKPAEQGITFFSELVREWANGQRAKNAKFKSQSTPYGRVTFQKQQPEWLYRDESQTADFLLSQGLTELAEVNKVIANKTEFKKKTELQRNVFVKGGVIVDFGAENELTGDIDGMEYAKRGEYVLSLETGAIVEDVIFKATVAAIGKKVVPGVEVNDRPEAVVVKPEV</sequence>
<reference evidence="1 2" key="1">
    <citation type="journal article" date="2007" name="Int. J. Syst. Evol. Microbiol.">
        <title>Paenibacillus ginsengarvi sp. nov., isolated from soil from ginseng cultivation.</title>
        <authorList>
            <person name="Yoon M.H."/>
            <person name="Ten L.N."/>
            <person name="Im W.T."/>
        </authorList>
    </citation>
    <scope>NUCLEOTIDE SEQUENCE [LARGE SCALE GENOMIC DNA]</scope>
    <source>
        <strain evidence="1 2">KCTC 13059</strain>
    </source>
</reference>
<accession>A0A3B0CNW6</accession>
<dbReference type="Pfam" id="PF07352">
    <property type="entry name" value="Phage_Mu_Gam"/>
    <property type="match status" value="1"/>
</dbReference>
<evidence type="ECO:0000313" key="1">
    <source>
        <dbReference type="EMBL" id="RKN86782.1"/>
    </source>
</evidence>
<dbReference type="EMBL" id="RBAH01000001">
    <property type="protein sequence ID" value="RKN86782.1"/>
    <property type="molecule type" value="Genomic_DNA"/>
</dbReference>
<dbReference type="OrthoDB" id="1908548at2"/>
<dbReference type="GO" id="GO:0003690">
    <property type="term" value="F:double-stranded DNA binding"/>
    <property type="evidence" value="ECO:0007669"/>
    <property type="project" value="InterPro"/>
</dbReference>
<evidence type="ECO:0000313" key="2">
    <source>
        <dbReference type="Proteomes" id="UP000282311"/>
    </source>
</evidence>
<proteinExistence type="predicted"/>